<keyword evidence="2 7" id="KW-0812">Transmembrane</keyword>
<dbReference type="KEGG" id="lul:LPB138_09205"/>
<dbReference type="SUPFAM" id="SSF90123">
    <property type="entry name" value="ABC transporter transmembrane region"/>
    <property type="match status" value="1"/>
</dbReference>
<dbReference type="InterPro" id="IPR003439">
    <property type="entry name" value="ABC_transporter-like_ATP-bd"/>
</dbReference>
<protein>
    <submittedName>
        <fullName evidence="10">ABC transporter permease</fullName>
    </submittedName>
</protein>
<feature type="transmembrane region" description="Helical" evidence="7">
    <location>
        <begin position="163"/>
        <end position="185"/>
    </location>
</feature>
<dbReference type="OrthoDB" id="1169006at2"/>
<dbReference type="RefSeq" id="WP_070238227.1">
    <property type="nucleotide sequence ID" value="NZ_CP017478.1"/>
</dbReference>
<evidence type="ECO:0000256" key="7">
    <source>
        <dbReference type="SAM" id="Phobius"/>
    </source>
</evidence>
<accession>A0A1D8PBZ1</accession>
<evidence type="ECO:0000259" key="9">
    <source>
        <dbReference type="PROSITE" id="PS50929"/>
    </source>
</evidence>
<dbReference type="Gene3D" id="1.20.1560.10">
    <property type="entry name" value="ABC transporter type 1, transmembrane domain"/>
    <property type="match status" value="1"/>
</dbReference>
<evidence type="ECO:0000256" key="5">
    <source>
        <dbReference type="ARBA" id="ARBA00022989"/>
    </source>
</evidence>
<keyword evidence="5 7" id="KW-1133">Transmembrane helix</keyword>
<name>A0A1D8PBZ1_9FLAO</name>
<evidence type="ECO:0000256" key="4">
    <source>
        <dbReference type="ARBA" id="ARBA00022840"/>
    </source>
</evidence>
<dbReference type="InterPro" id="IPR039421">
    <property type="entry name" value="Type_1_exporter"/>
</dbReference>
<dbReference type="SMART" id="SM00382">
    <property type="entry name" value="AAA"/>
    <property type="match status" value="1"/>
</dbReference>
<dbReference type="Pfam" id="PF00005">
    <property type="entry name" value="ABC_tran"/>
    <property type="match status" value="1"/>
</dbReference>
<feature type="transmembrane region" description="Helical" evidence="7">
    <location>
        <begin position="245"/>
        <end position="271"/>
    </location>
</feature>
<dbReference type="GO" id="GO:0005524">
    <property type="term" value="F:ATP binding"/>
    <property type="evidence" value="ECO:0007669"/>
    <property type="project" value="UniProtKB-KW"/>
</dbReference>
<dbReference type="GO" id="GO:0005886">
    <property type="term" value="C:plasma membrane"/>
    <property type="evidence" value="ECO:0007669"/>
    <property type="project" value="UniProtKB-SubCell"/>
</dbReference>
<evidence type="ECO:0000256" key="2">
    <source>
        <dbReference type="ARBA" id="ARBA00022692"/>
    </source>
</evidence>
<dbReference type="PANTHER" id="PTHR43394">
    <property type="entry name" value="ATP-DEPENDENT PERMEASE MDL1, MITOCHONDRIAL"/>
    <property type="match status" value="1"/>
</dbReference>
<evidence type="ECO:0000313" key="10">
    <source>
        <dbReference type="EMBL" id="AOW22068.1"/>
    </source>
</evidence>
<keyword evidence="11" id="KW-1185">Reference proteome</keyword>
<proteinExistence type="predicted"/>
<dbReference type="Gene3D" id="3.40.50.300">
    <property type="entry name" value="P-loop containing nucleotide triphosphate hydrolases"/>
    <property type="match status" value="1"/>
</dbReference>
<dbReference type="Pfam" id="PF00664">
    <property type="entry name" value="ABC_membrane"/>
    <property type="match status" value="1"/>
</dbReference>
<dbReference type="CDD" id="cd07346">
    <property type="entry name" value="ABC_6TM_exporters"/>
    <property type="match status" value="1"/>
</dbReference>
<dbReference type="InterPro" id="IPR017871">
    <property type="entry name" value="ABC_transporter-like_CS"/>
</dbReference>
<reference evidence="10 11" key="1">
    <citation type="submission" date="2016-10" db="EMBL/GenBank/DDBJ databases">
        <title>Lutibacter sp. LPB0138, isolated from marine gastropod.</title>
        <authorList>
            <person name="Kim E."/>
            <person name="Yi H."/>
        </authorList>
    </citation>
    <scope>NUCLEOTIDE SEQUENCE [LARGE SCALE GENOMIC DNA]</scope>
    <source>
        <strain evidence="10 11">LPB0138</strain>
    </source>
</reference>
<sequence>MSRNKVSFSWAFKEFIWPRRKIVSIGLVLIVLKSLAGLIIPLQTKTLIDNVVPNKNMDGLYTLILIVVGALIIQAVTSFSLTRLLSVEAQHLISLLRAKVQRKLLKLPINFFDNNKSGALVSRVMTDVEGVRNLVGTGLVQLIGGSITAILSFIWLIKINATMTFVVLVPVLIFAVVMLKAFGVIRPIFKARGKINAEVTGRLTETLNGVRVIKGFNAEEQENKTFEKGVETLFLNVKKSLTATALITSSSTFLIGLASAGIMGIGGYYIMDGSMTIGDFVQFTLLLGFMVAPIVQMSNIGSQLTEAMAGLDRTQELMNMPEEDNPDERTIKLNDITGNMVFDNVSFAYEENKEVLHGISFEAPKGSVTALVGSSGSGKSTIAGLAATFLNPNDGKVTLDGIDLSQVNLSSFRNHLGVVLQDDFLYEGTIRENILFPRPNATEEQLLAAVKGAYVDEFTDRFEEGLDTVIGERGVKLSGGQRQRISIARALLADPKIIILDEATSNLDTESESFIQKSLQELMKYRTTFVIAHRLSTIQKADQILVIEDGNIVERGKHDELIAKKGRYHDLYTYQSRI</sequence>
<organism evidence="10 11">
    <name type="scientific">Urechidicola croceus</name>
    <dbReference type="NCBI Taxonomy" id="1850246"/>
    <lineage>
        <taxon>Bacteria</taxon>
        <taxon>Pseudomonadati</taxon>
        <taxon>Bacteroidota</taxon>
        <taxon>Flavobacteriia</taxon>
        <taxon>Flavobacteriales</taxon>
        <taxon>Flavobacteriaceae</taxon>
        <taxon>Urechidicola</taxon>
    </lineage>
</organism>
<dbReference type="GO" id="GO:0016887">
    <property type="term" value="F:ATP hydrolysis activity"/>
    <property type="evidence" value="ECO:0007669"/>
    <property type="project" value="InterPro"/>
</dbReference>
<dbReference type="PROSITE" id="PS50929">
    <property type="entry name" value="ABC_TM1F"/>
    <property type="match status" value="1"/>
</dbReference>
<dbReference type="STRING" id="1850246.LPB138_09205"/>
<dbReference type="PANTHER" id="PTHR43394:SF1">
    <property type="entry name" value="ATP-BINDING CASSETTE SUB-FAMILY B MEMBER 10, MITOCHONDRIAL"/>
    <property type="match status" value="1"/>
</dbReference>
<dbReference type="FunFam" id="3.40.50.300:FF:000218">
    <property type="entry name" value="Multidrug ABC transporter ATP-binding protein"/>
    <property type="match status" value="1"/>
</dbReference>
<comment type="subcellular location">
    <subcellularLocation>
        <location evidence="1">Cell membrane</location>
        <topology evidence="1">Multi-pass membrane protein</topology>
    </subcellularLocation>
</comment>
<evidence type="ECO:0000256" key="6">
    <source>
        <dbReference type="ARBA" id="ARBA00023136"/>
    </source>
</evidence>
<dbReference type="InterPro" id="IPR036640">
    <property type="entry name" value="ABC1_TM_sf"/>
</dbReference>
<evidence type="ECO:0000313" key="11">
    <source>
        <dbReference type="Proteomes" id="UP000176050"/>
    </source>
</evidence>
<feature type="transmembrane region" description="Helical" evidence="7">
    <location>
        <begin position="21"/>
        <end position="40"/>
    </location>
</feature>
<dbReference type="InterPro" id="IPR027417">
    <property type="entry name" value="P-loop_NTPase"/>
</dbReference>
<feature type="domain" description="ABC transmembrane type-1" evidence="9">
    <location>
        <begin position="25"/>
        <end position="306"/>
    </location>
</feature>
<evidence type="ECO:0000256" key="3">
    <source>
        <dbReference type="ARBA" id="ARBA00022741"/>
    </source>
</evidence>
<dbReference type="SUPFAM" id="SSF52540">
    <property type="entry name" value="P-loop containing nucleoside triphosphate hydrolases"/>
    <property type="match status" value="1"/>
</dbReference>
<dbReference type="PROSITE" id="PS50893">
    <property type="entry name" value="ABC_TRANSPORTER_2"/>
    <property type="match status" value="1"/>
</dbReference>
<dbReference type="Proteomes" id="UP000176050">
    <property type="component" value="Chromosome"/>
</dbReference>
<gene>
    <name evidence="10" type="ORF">LPB138_09205</name>
</gene>
<dbReference type="InterPro" id="IPR003593">
    <property type="entry name" value="AAA+_ATPase"/>
</dbReference>
<feature type="transmembrane region" description="Helical" evidence="7">
    <location>
        <begin position="277"/>
        <end position="295"/>
    </location>
</feature>
<feature type="transmembrane region" description="Helical" evidence="7">
    <location>
        <begin position="60"/>
        <end position="81"/>
    </location>
</feature>
<keyword evidence="4" id="KW-0067">ATP-binding</keyword>
<keyword evidence="3" id="KW-0547">Nucleotide-binding</keyword>
<dbReference type="PROSITE" id="PS00211">
    <property type="entry name" value="ABC_TRANSPORTER_1"/>
    <property type="match status" value="1"/>
</dbReference>
<dbReference type="GO" id="GO:0015421">
    <property type="term" value="F:ABC-type oligopeptide transporter activity"/>
    <property type="evidence" value="ECO:0007669"/>
    <property type="project" value="TreeGrafter"/>
</dbReference>
<keyword evidence="6 7" id="KW-0472">Membrane</keyword>
<feature type="domain" description="ABC transporter" evidence="8">
    <location>
        <begin position="340"/>
        <end position="574"/>
    </location>
</feature>
<dbReference type="AlphaFoldDB" id="A0A1D8PBZ1"/>
<dbReference type="EMBL" id="CP017478">
    <property type="protein sequence ID" value="AOW22068.1"/>
    <property type="molecule type" value="Genomic_DNA"/>
</dbReference>
<evidence type="ECO:0000259" key="8">
    <source>
        <dbReference type="PROSITE" id="PS50893"/>
    </source>
</evidence>
<feature type="transmembrane region" description="Helical" evidence="7">
    <location>
        <begin position="133"/>
        <end position="157"/>
    </location>
</feature>
<evidence type="ECO:0000256" key="1">
    <source>
        <dbReference type="ARBA" id="ARBA00004651"/>
    </source>
</evidence>
<dbReference type="InterPro" id="IPR011527">
    <property type="entry name" value="ABC1_TM_dom"/>
</dbReference>